<dbReference type="Proteomes" id="UP000327493">
    <property type="component" value="Chromosome 20"/>
</dbReference>
<keyword evidence="1" id="KW-0808">Transferase</keyword>
<accession>A0A5J5CMZ1</accession>
<dbReference type="PANTHER" id="PTHR14614:SF44">
    <property type="entry name" value="PROTEIN N-LYSINE METHYLTRANSFERASE METTL21D"/>
    <property type="match status" value="1"/>
</dbReference>
<evidence type="ECO:0000256" key="2">
    <source>
        <dbReference type="ARBA" id="ARBA00022691"/>
    </source>
</evidence>
<keyword evidence="2" id="KW-0949">S-adenosyl-L-methionine</keyword>
<keyword evidence="4" id="KW-1185">Reference proteome</keyword>
<dbReference type="SUPFAM" id="SSF53335">
    <property type="entry name" value="S-adenosyl-L-methionine-dependent methyltransferases"/>
    <property type="match status" value="1"/>
</dbReference>
<evidence type="ECO:0008006" key="5">
    <source>
        <dbReference type="Google" id="ProtNLM"/>
    </source>
</evidence>
<dbReference type="InterPro" id="IPR019410">
    <property type="entry name" value="Methyltransf_16"/>
</dbReference>
<name>A0A5J5CMZ1_9PERO</name>
<dbReference type="GO" id="GO:0008168">
    <property type="term" value="F:methyltransferase activity"/>
    <property type="evidence" value="ECO:0007669"/>
    <property type="project" value="UniProtKB-KW"/>
</dbReference>
<dbReference type="AlphaFoldDB" id="A0A5J5CMZ1"/>
<dbReference type="InterPro" id="IPR029063">
    <property type="entry name" value="SAM-dependent_MTases_sf"/>
</dbReference>
<dbReference type="PANTHER" id="PTHR14614">
    <property type="entry name" value="HEPATOCELLULAR CARCINOMA-ASSOCIATED ANTIGEN"/>
    <property type="match status" value="1"/>
</dbReference>
<sequence length="250" mass="27899">MAAGANEVDYFVREIEKNDGCTLKVKQCYMGDVGCVVWDAAIVLAKYLETKQFYDPSSGVNVWAGRSVVELGAGTGVVGLMAATLGALVTVTDLEDLQTLLMVNIQENQALISGSVTAKVLKWGEDVSDFQPPPHYVLMADCIYYEQSIVPLVESLKLLSGPETCIICCYEQRTEGVNPKVEMQFFELLQQSFNCEEIPSDKQDPEFSSPDIRILHIWRKLENTAYESREKLVHTLTQLRQTSCNSQEEP</sequence>
<gene>
    <name evidence="3" type="ORF">FQN60_008969</name>
</gene>
<reference evidence="3 4" key="1">
    <citation type="submission" date="2019-08" db="EMBL/GenBank/DDBJ databases">
        <title>A chromosome-level genome assembly, high-density linkage maps, and genome scans reveal the genomic architecture of hybrid incompatibilities underlying speciation via character displacement in darters (Percidae: Etheostominae).</title>
        <authorList>
            <person name="Moran R.L."/>
            <person name="Catchen J.M."/>
            <person name="Fuller R.C."/>
        </authorList>
    </citation>
    <scope>NUCLEOTIDE SEQUENCE [LARGE SCALE GENOMIC DNA]</scope>
    <source>
        <strain evidence="3">EspeVRDwgs_2016</strain>
        <tissue evidence="3">Muscle</tissue>
    </source>
</reference>
<dbReference type="Gene3D" id="3.40.50.150">
    <property type="entry name" value="Vaccinia Virus protein VP39"/>
    <property type="match status" value="1"/>
</dbReference>
<proteinExistence type="predicted"/>
<dbReference type="GO" id="GO:0005829">
    <property type="term" value="C:cytosol"/>
    <property type="evidence" value="ECO:0007669"/>
    <property type="project" value="TreeGrafter"/>
</dbReference>
<evidence type="ECO:0000256" key="1">
    <source>
        <dbReference type="ARBA" id="ARBA00022603"/>
    </source>
</evidence>
<dbReference type="GO" id="GO:0032259">
    <property type="term" value="P:methylation"/>
    <property type="evidence" value="ECO:0007669"/>
    <property type="project" value="UniProtKB-KW"/>
</dbReference>
<dbReference type="GO" id="GO:0032991">
    <property type="term" value="C:protein-containing complex"/>
    <property type="evidence" value="ECO:0007669"/>
    <property type="project" value="TreeGrafter"/>
</dbReference>
<feature type="non-terminal residue" evidence="3">
    <location>
        <position position="250"/>
    </location>
</feature>
<evidence type="ECO:0000313" key="3">
    <source>
        <dbReference type="EMBL" id="KAA8582229.1"/>
    </source>
</evidence>
<dbReference type="Pfam" id="PF10294">
    <property type="entry name" value="Methyltransf_16"/>
    <property type="match status" value="1"/>
</dbReference>
<organism evidence="3 4">
    <name type="scientific">Etheostoma spectabile</name>
    <name type="common">orangethroat darter</name>
    <dbReference type="NCBI Taxonomy" id="54343"/>
    <lineage>
        <taxon>Eukaryota</taxon>
        <taxon>Metazoa</taxon>
        <taxon>Chordata</taxon>
        <taxon>Craniata</taxon>
        <taxon>Vertebrata</taxon>
        <taxon>Euteleostomi</taxon>
        <taxon>Actinopterygii</taxon>
        <taxon>Neopterygii</taxon>
        <taxon>Teleostei</taxon>
        <taxon>Neoteleostei</taxon>
        <taxon>Acanthomorphata</taxon>
        <taxon>Eupercaria</taxon>
        <taxon>Perciformes</taxon>
        <taxon>Percoidei</taxon>
        <taxon>Percidae</taxon>
        <taxon>Etheostomatinae</taxon>
        <taxon>Etheostoma</taxon>
    </lineage>
</organism>
<dbReference type="EMBL" id="VOFY01000020">
    <property type="protein sequence ID" value="KAA8582229.1"/>
    <property type="molecule type" value="Genomic_DNA"/>
</dbReference>
<comment type="caution">
    <text evidence="3">The sequence shown here is derived from an EMBL/GenBank/DDBJ whole genome shotgun (WGS) entry which is preliminary data.</text>
</comment>
<protein>
    <recommendedName>
        <fullName evidence="5">Protein-lysine methyltransferase METTL21D</fullName>
    </recommendedName>
</protein>
<evidence type="ECO:0000313" key="4">
    <source>
        <dbReference type="Proteomes" id="UP000327493"/>
    </source>
</evidence>
<keyword evidence="1" id="KW-0489">Methyltransferase</keyword>